<accession>A0A937HEX1</accession>
<dbReference type="PANTHER" id="PTHR21011">
    <property type="entry name" value="MITOCHONDRIAL 28S RIBOSOMAL PROTEIN S6"/>
    <property type="match status" value="1"/>
</dbReference>
<name>A0A937HEX1_9PROT</name>
<dbReference type="CDD" id="cd00473">
    <property type="entry name" value="bS6"/>
    <property type="match status" value="1"/>
</dbReference>
<protein>
    <recommendedName>
        <fullName evidence="5 6">Small ribosomal subunit protein bS6</fullName>
    </recommendedName>
</protein>
<comment type="function">
    <text evidence="4 6">Binds together with bS18 to 16S ribosomal RNA.</text>
</comment>
<dbReference type="Gene3D" id="3.30.70.60">
    <property type="match status" value="1"/>
</dbReference>
<reference evidence="8" key="1">
    <citation type="submission" date="2020-10" db="EMBL/GenBank/DDBJ databases">
        <title>Microbiome of the Black Sea water column analyzed by genome centric metagenomics.</title>
        <authorList>
            <person name="Cabello-Yeves P.J."/>
            <person name="Callieri C."/>
            <person name="Picazo A."/>
            <person name="Mehrshad M."/>
            <person name="Haro-Moreno J.M."/>
            <person name="Roda-Garcia J."/>
            <person name="Dzembekova N."/>
            <person name="Slabakova V."/>
            <person name="Slabakova N."/>
            <person name="Moncheva S."/>
            <person name="Rodriguez-Valera F."/>
        </authorList>
    </citation>
    <scope>NUCLEOTIDE SEQUENCE</scope>
    <source>
        <strain evidence="8">BS307-5m-G5</strain>
    </source>
</reference>
<comment type="similarity">
    <text evidence="1 6">Belongs to the bacterial ribosomal protein bS6 family.</text>
</comment>
<dbReference type="InterPro" id="IPR000529">
    <property type="entry name" value="Ribosomal_bS6"/>
</dbReference>
<evidence type="ECO:0000256" key="3">
    <source>
        <dbReference type="ARBA" id="ARBA00023274"/>
    </source>
</evidence>
<gene>
    <name evidence="6 8" type="primary">rpsF</name>
    <name evidence="8" type="ORF">ISQ19_02365</name>
</gene>
<keyword evidence="2 6" id="KW-0689">Ribosomal protein</keyword>
<dbReference type="GO" id="GO:0006412">
    <property type="term" value="P:translation"/>
    <property type="evidence" value="ECO:0007669"/>
    <property type="project" value="UniProtKB-UniRule"/>
</dbReference>
<dbReference type="GO" id="GO:0022627">
    <property type="term" value="C:cytosolic small ribosomal subunit"/>
    <property type="evidence" value="ECO:0007669"/>
    <property type="project" value="TreeGrafter"/>
</dbReference>
<evidence type="ECO:0000256" key="7">
    <source>
        <dbReference type="SAM" id="MobiDB-lite"/>
    </source>
</evidence>
<dbReference type="HAMAP" id="MF_00360">
    <property type="entry name" value="Ribosomal_bS6"/>
    <property type="match status" value="1"/>
</dbReference>
<dbReference type="GO" id="GO:0070181">
    <property type="term" value="F:small ribosomal subunit rRNA binding"/>
    <property type="evidence" value="ECO:0007669"/>
    <property type="project" value="TreeGrafter"/>
</dbReference>
<dbReference type="InterPro" id="IPR035980">
    <property type="entry name" value="Ribosomal_bS6_sf"/>
</dbReference>
<evidence type="ECO:0000256" key="4">
    <source>
        <dbReference type="ARBA" id="ARBA00035104"/>
    </source>
</evidence>
<proteinExistence type="inferred from homology"/>
<keyword evidence="3 6" id="KW-0687">Ribonucleoprotein</keyword>
<evidence type="ECO:0000256" key="5">
    <source>
        <dbReference type="ARBA" id="ARBA00035294"/>
    </source>
</evidence>
<evidence type="ECO:0000256" key="1">
    <source>
        <dbReference type="ARBA" id="ARBA00009512"/>
    </source>
</evidence>
<dbReference type="InterPro" id="IPR014717">
    <property type="entry name" value="Transl_elong_EF1B/ribsomal_bS6"/>
</dbReference>
<dbReference type="SUPFAM" id="SSF54995">
    <property type="entry name" value="Ribosomal protein S6"/>
    <property type="match status" value="1"/>
</dbReference>
<keyword evidence="6" id="KW-0699">rRNA-binding</keyword>
<evidence type="ECO:0000313" key="9">
    <source>
        <dbReference type="Proteomes" id="UP000785783"/>
    </source>
</evidence>
<dbReference type="Pfam" id="PF01250">
    <property type="entry name" value="Ribosomal_S6"/>
    <property type="match status" value="1"/>
</dbReference>
<sequence length="127" mass="14897">MALYEHVFIARQDISAQQVEGLVDMVQAVLEENGGKVTKNEYWGLKSLAYRLKKNRKGHYTLLNIEADHAAVSELERRISLNDDIIRYMTLRVDEHETDESVQMRNKNRDERRSARREEGNYERDAS</sequence>
<comment type="caution">
    <text evidence="8">The sequence shown here is derived from an EMBL/GenBank/DDBJ whole genome shotgun (WGS) entry which is preliminary data.</text>
</comment>
<dbReference type="EMBL" id="JADHOK010000016">
    <property type="protein sequence ID" value="MBL6761521.1"/>
    <property type="molecule type" value="Genomic_DNA"/>
</dbReference>
<feature type="region of interest" description="Disordered" evidence="7">
    <location>
        <begin position="97"/>
        <end position="127"/>
    </location>
</feature>
<dbReference type="AlphaFoldDB" id="A0A937HEX1"/>
<feature type="compositionally biased region" description="Basic and acidic residues" evidence="7">
    <location>
        <begin position="107"/>
        <end position="127"/>
    </location>
</feature>
<evidence type="ECO:0000256" key="6">
    <source>
        <dbReference type="HAMAP-Rule" id="MF_00360"/>
    </source>
</evidence>
<evidence type="ECO:0000313" key="8">
    <source>
        <dbReference type="EMBL" id="MBL6761521.1"/>
    </source>
</evidence>
<dbReference type="GO" id="GO:0003735">
    <property type="term" value="F:structural constituent of ribosome"/>
    <property type="evidence" value="ECO:0007669"/>
    <property type="project" value="InterPro"/>
</dbReference>
<dbReference type="InterPro" id="IPR020814">
    <property type="entry name" value="Ribosomal_S6_plastid/chlpt"/>
</dbReference>
<evidence type="ECO:0000256" key="2">
    <source>
        <dbReference type="ARBA" id="ARBA00022980"/>
    </source>
</evidence>
<dbReference type="Proteomes" id="UP000785783">
    <property type="component" value="Unassembled WGS sequence"/>
</dbReference>
<dbReference type="PANTHER" id="PTHR21011:SF1">
    <property type="entry name" value="SMALL RIBOSOMAL SUBUNIT PROTEIN BS6M"/>
    <property type="match status" value="1"/>
</dbReference>
<dbReference type="NCBIfam" id="TIGR00166">
    <property type="entry name" value="S6"/>
    <property type="match status" value="1"/>
</dbReference>
<organism evidence="8 9">
    <name type="scientific">PS1 clade bacterium</name>
    <dbReference type="NCBI Taxonomy" id="2175152"/>
    <lineage>
        <taxon>Bacteria</taxon>
        <taxon>Pseudomonadati</taxon>
        <taxon>Pseudomonadota</taxon>
        <taxon>Alphaproteobacteria</taxon>
        <taxon>PS1 clade</taxon>
    </lineage>
</organism>
<keyword evidence="6" id="KW-0694">RNA-binding</keyword>